<reference evidence="10 11" key="1">
    <citation type="submission" date="2019-06" db="EMBL/GenBank/DDBJ databases">
        <title>WGS assembly of Gossypium darwinii.</title>
        <authorList>
            <person name="Chen Z.J."/>
            <person name="Sreedasyam A."/>
            <person name="Ando A."/>
            <person name="Song Q."/>
            <person name="De L."/>
            <person name="Hulse-Kemp A."/>
            <person name="Ding M."/>
            <person name="Ye W."/>
            <person name="Kirkbride R."/>
            <person name="Jenkins J."/>
            <person name="Plott C."/>
            <person name="Lovell J."/>
            <person name="Lin Y.-M."/>
            <person name="Vaughn R."/>
            <person name="Liu B."/>
            <person name="Li W."/>
            <person name="Simpson S."/>
            <person name="Scheffler B."/>
            <person name="Saski C."/>
            <person name="Grover C."/>
            <person name="Hu G."/>
            <person name="Conover J."/>
            <person name="Carlson J."/>
            <person name="Shu S."/>
            <person name="Boston L."/>
            <person name="Williams M."/>
            <person name="Peterson D."/>
            <person name="Mcgee K."/>
            <person name="Jones D."/>
            <person name="Wendel J."/>
            <person name="Stelly D."/>
            <person name="Grimwood J."/>
            <person name="Schmutz J."/>
        </authorList>
    </citation>
    <scope>NUCLEOTIDE SEQUENCE [LARGE SCALE GENOMIC DNA]</scope>
    <source>
        <strain evidence="10">1808015.09</strain>
    </source>
</reference>
<comment type="subcellular location">
    <subcellularLocation>
        <location evidence="1">Membrane</location>
        <topology evidence="1">Multi-pass membrane protein</topology>
    </subcellularLocation>
</comment>
<dbReference type="InterPro" id="IPR026961">
    <property type="entry name" value="PGG_dom"/>
</dbReference>
<dbReference type="InterPro" id="IPR036770">
    <property type="entry name" value="Ankyrin_rpt-contain_sf"/>
</dbReference>
<dbReference type="SMART" id="SM00248">
    <property type="entry name" value="ANK"/>
    <property type="match status" value="6"/>
</dbReference>
<dbReference type="PROSITE" id="PS50088">
    <property type="entry name" value="ANK_REPEAT"/>
    <property type="match status" value="3"/>
</dbReference>
<dbReference type="Pfam" id="PF12796">
    <property type="entry name" value="Ank_2"/>
    <property type="match status" value="2"/>
</dbReference>
<organism evidence="10 11">
    <name type="scientific">Gossypium darwinii</name>
    <name type="common">Darwin's cotton</name>
    <name type="synonym">Gossypium barbadense var. darwinii</name>
    <dbReference type="NCBI Taxonomy" id="34276"/>
    <lineage>
        <taxon>Eukaryota</taxon>
        <taxon>Viridiplantae</taxon>
        <taxon>Streptophyta</taxon>
        <taxon>Embryophyta</taxon>
        <taxon>Tracheophyta</taxon>
        <taxon>Spermatophyta</taxon>
        <taxon>Magnoliopsida</taxon>
        <taxon>eudicotyledons</taxon>
        <taxon>Gunneridae</taxon>
        <taxon>Pentapetalae</taxon>
        <taxon>rosids</taxon>
        <taxon>malvids</taxon>
        <taxon>Malvales</taxon>
        <taxon>Malvaceae</taxon>
        <taxon>Malvoideae</taxon>
        <taxon>Gossypium</taxon>
    </lineage>
</organism>
<proteinExistence type="predicted"/>
<evidence type="ECO:0000256" key="4">
    <source>
        <dbReference type="ARBA" id="ARBA00022989"/>
    </source>
</evidence>
<dbReference type="Proteomes" id="UP000323506">
    <property type="component" value="Chromosome A04"/>
</dbReference>
<feature type="domain" description="PGG" evidence="9">
    <location>
        <begin position="445"/>
        <end position="529"/>
    </location>
</feature>
<gene>
    <name evidence="10" type="ORF">ES288_A04G188000v1</name>
</gene>
<dbReference type="Gene3D" id="1.25.40.20">
    <property type="entry name" value="Ankyrin repeat-containing domain"/>
    <property type="match status" value="3"/>
</dbReference>
<evidence type="ECO:0000256" key="1">
    <source>
        <dbReference type="ARBA" id="ARBA00004141"/>
    </source>
</evidence>
<feature type="repeat" description="ANK" evidence="7">
    <location>
        <begin position="246"/>
        <end position="278"/>
    </location>
</feature>
<feature type="transmembrane region" description="Helical" evidence="8">
    <location>
        <begin position="497"/>
        <end position="519"/>
    </location>
</feature>
<keyword evidence="3" id="KW-0677">Repeat</keyword>
<evidence type="ECO:0000313" key="11">
    <source>
        <dbReference type="Proteomes" id="UP000323506"/>
    </source>
</evidence>
<evidence type="ECO:0000256" key="8">
    <source>
        <dbReference type="SAM" id="Phobius"/>
    </source>
</evidence>
<evidence type="ECO:0000256" key="7">
    <source>
        <dbReference type="PROSITE-ProRule" id="PRU00023"/>
    </source>
</evidence>
<evidence type="ECO:0000256" key="2">
    <source>
        <dbReference type="ARBA" id="ARBA00022692"/>
    </source>
</evidence>
<dbReference type="SUPFAM" id="SSF48403">
    <property type="entry name" value="Ankyrin repeat"/>
    <property type="match status" value="1"/>
</dbReference>
<feature type="transmembrane region" description="Helical" evidence="8">
    <location>
        <begin position="453"/>
        <end position="476"/>
    </location>
</feature>
<dbReference type="EMBL" id="CM017691">
    <property type="protein sequence ID" value="TYH23157.1"/>
    <property type="molecule type" value="Genomic_DNA"/>
</dbReference>
<keyword evidence="4 8" id="KW-1133">Transmembrane helix</keyword>
<evidence type="ECO:0000259" key="9">
    <source>
        <dbReference type="Pfam" id="PF13962"/>
    </source>
</evidence>
<keyword evidence="11" id="KW-1185">Reference proteome</keyword>
<evidence type="ECO:0000256" key="6">
    <source>
        <dbReference type="ARBA" id="ARBA00023136"/>
    </source>
</evidence>
<feature type="domain" description="PGG" evidence="9">
    <location>
        <begin position="573"/>
        <end position="607"/>
    </location>
</feature>
<keyword evidence="2 8" id="KW-0812">Transmembrane</keyword>
<feature type="repeat" description="ANK" evidence="7">
    <location>
        <begin position="124"/>
        <end position="156"/>
    </location>
</feature>
<dbReference type="PROSITE" id="PS50297">
    <property type="entry name" value="ANK_REP_REGION"/>
    <property type="match status" value="3"/>
</dbReference>
<dbReference type="PANTHER" id="PTHR24186">
    <property type="entry name" value="PROTEIN PHOSPHATASE 1 REGULATORY SUBUNIT"/>
    <property type="match status" value="1"/>
</dbReference>
<accession>A0A5D2GZ61</accession>
<name>A0A5D2GZ61_GOSDA</name>
<dbReference type="Pfam" id="PF13962">
    <property type="entry name" value="PGG"/>
    <property type="match status" value="2"/>
</dbReference>
<sequence length="619" mass="68409">MGAEEPEENVSHMDGSLYKAAVEGNIEVFNNKQGLQLESLKTPNHDNLLHVNLATHEIAAWLFNRVHSIFRSFVGLNVFFLVEYESFDPSLTNFITKIRGEKRPDFIEQILTKCPSLLLQTNAKGQTPLHVAARNGHSAIVKLLIRYCARARDGDLENLGMDQLNAVREMLRIRDQESNMALHEAARCGNVEVVKALLEFEDPDFPYSANKKQETPLYIAARKRGSGLLLTLLLDKFTSTAHGGPHGRTALHAAAMAGDAEAIRVILEKKGNLTKERDEDGHTPLHYAAHLGGRISVVEELLKRDVSAAYIGDKKRGMTPLLMAARQCYLATVSQILSLCPDCCEKVDNKGLNLLHYLAFRSTSSALRFSFCKIRGTQIVYGPLKNLMELGGAFGMTPQEVYKALRSEKHHEKQKQIKELLEEIENDQVAEEPVRPIRLPTISIESLEKTRDAHLVVAALIATVAFAAAITVPGGLKSEEGPEQGTPLLIDEAAFKAFVVANTMAFIFSVSALTTHFGVLDIIFSRLKFWSQTILHRTQAVSGLLGYATVAMNDQVAEEPVRPIRLPTISTASLEKKREGRLVVAGLIATVTFAAAITVPGGFKSEKGRRRALLFLFMR</sequence>
<dbReference type="PANTHER" id="PTHR24186:SF53">
    <property type="entry name" value="PGG DOMAIN-CONTAINING PROTEIN"/>
    <property type="match status" value="1"/>
</dbReference>
<evidence type="ECO:0000256" key="3">
    <source>
        <dbReference type="ARBA" id="ARBA00022737"/>
    </source>
</evidence>
<evidence type="ECO:0000313" key="10">
    <source>
        <dbReference type="EMBL" id="TYH23157.1"/>
    </source>
</evidence>
<dbReference type="Pfam" id="PF00023">
    <property type="entry name" value="Ank"/>
    <property type="match status" value="1"/>
</dbReference>
<protein>
    <recommendedName>
        <fullName evidence="9">PGG domain-containing protein</fullName>
    </recommendedName>
</protein>
<feature type="repeat" description="ANK" evidence="7">
    <location>
        <begin position="280"/>
        <end position="313"/>
    </location>
</feature>
<evidence type="ECO:0000256" key="5">
    <source>
        <dbReference type="ARBA" id="ARBA00023043"/>
    </source>
</evidence>
<dbReference type="InterPro" id="IPR002110">
    <property type="entry name" value="Ankyrin_rpt"/>
</dbReference>
<dbReference type="GO" id="GO:0005886">
    <property type="term" value="C:plasma membrane"/>
    <property type="evidence" value="ECO:0007669"/>
    <property type="project" value="TreeGrafter"/>
</dbReference>
<keyword evidence="6 8" id="KW-0472">Membrane</keyword>
<keyword evidence="5 7" id="KW-0040">ANK repeat</keyword>
<dbReference type="AlphaFoldDB" id="A0A5D2GZ61"/>
<feature type="transmembrane region" description="Helical" evidence="8">
    <location>
        <begin position="582"/>
        <end position="603"/>
    </location>
</feature>